<accession>A0A139AIA7</accession>
<dbReference type="InterPro" id="IPR012664">
    <property type="entry name" value="CHP02452"/>
</dbReference>
<sequence>MHSLSSSTRTQFASLLEEYPNLIENIRRTKLYASTSPLTPLKPDQRLPPVRVEVINGDTLDVTREVMFGPKTVGDVGESAAAAGGQPRLRPLVLNMANPDNPGGGWLHGARAQEEQIFYRSTYDLSLSNHLNMDPNRTWSYPIPPKGAICSPGVLVFRANSYEKYRLLPTSERFFADFVAAAAIIFPRTVRPQGSLYHQLNESDTALTKDKIRTILRVSLDNGNDSLVLGAFGCGAFLNPPEHMASLFHQVFLEEEFKGRWKRVVFAVMDPKGEGNCDVFHEELQGVEI</sequence>
<dbReference type="EMBL" id="KQ965754">
    <property type="protein sequence ID" value="KXS16274.1"/>
    <property type="molecule type" value="Genomic_DNA"/>
</dbReference>
<dbReference type="Proteomes" id="UP000070544">
    <property type="component" value="Unassembled WGS sequence"/>
</dbReference>
<proteinExistence type="predicted"/>
<protein>
    <recommendedName>
        <fullName evidence="1">Microbial-type PARG catalytic domain-containing protein</fullName>
    </recommendedName>
</protein>
<feature type="domain" description="Microbial-type PARG catalytic" evidence="1">
    <location>
        <begin position="25"/>
        <end position="158"/>
    </location>
</feature>
<gene>
    <name evidence="2" type="ORF">M427DRAFT_55703</name>
</gene>
<evidence type="ECO:0000313" key="2">
    <source>
        <dbReference type="EMBL" id="KXS16274.1"/>
    </source>
</evidence>
<dbReference type="OMA" id="HEVANCF"/>
<dbReference type="SUPFAM" id="SSF52949">
    <property type="entry name" value="Macro domain-like"/>
    <property type="match status" value="1"/>
</dbReference>
<reference evidence="2 3" key="1">
    <citation type="journal article" date="2015" name="Genome Biol. Evol.">
        <title>Phylogenomic analyses indicate that early fungi evolved digesting cell walls of algal ancestors of land plants.</title>
        <authorList>
            <person name="Chang Y."/>
            <person name="Wang S."/>
            <person name="Sekimoto S."/>
            <person name="Aerts A.L."/>
            <person name="Choi C."/>
            <person name="Clum A."/>
            <person name="LaButti K.M."/>
            <person name="Lindquist E.A."/>
            <person name="Yee Ngan C."/>
            <person name="Ohm R.A."/>
            <person name="Salamov A.A."/>
            <person name="Grigoriev I.V."/>
            <person name="Spatafora J.W."/>
            <person name="Berbee M.L."/>
        </authorList>
    </citation>
    <scope>NUCLEOTIDE SEQUENCE [LARGE SCALE GENOMIC DNA]</scope>
    <source>
        <strain evidence="2 3">JEL478</strain>
    </source>
</reference>
<dbReference type="PANTHER" id="PTHR35596:SF1">
    <property type="entry name" value="MICROBIAL-TYPE PARG CATALYTIC DOMAIN-CONTAINING PROTEIN"/>
    <property type="match status" value="1"/>
</dbReference>
<dbReference type="AlphaFoldDB" id="A0A139AIA7"/>
<dbReference type="STRING" id="1344416.A0A139AIA7"/>
<dbReference type="Gene3D" id="3.40.220.10">
    <property type="entry name" value="Leucine Aminopeptidase, subunit E, domain 1"/>
    <property type="match status" value="1"/>
</dbReference>
<name>A0A139AIA7_GONPJ</name>
<dbReference type="NCBIfam" id="TIGR02452">
    <property type="entry name" value="TIGR02452 family protein"/>
    <property type="match status" value="1"/>
</dbReference>
<dbReference type="PANTHER" id="PTHR35596">
    <property type="entry name" value="DUF2263 DOMAIN-CONTAINING PROTEIN"/>
    <property type="match status" value="1"/>
</dbReference>
<dbReference type="InterPro" id="IPR043472">
    <property type="entry name" value="Macro_dom-like"/>
</dbReference>
<keyword evidence="3" id="KW-1185">Reference proteome</keyword>
<organism evidence="2 3">
    <name type="scientific">Gonapodya prolifera (strain JEL478)</name>
    <name type="common">Monoblepharis prolifera</name>
    <dbReference type="NCBI Taxonomy" id="1344416"/>
    <lineage>
        <taxon>Eukaryota</taxon>
        <taxon>Fungi</taxon>
        <taxon>Fungi incertae sedis</taxon>
        <taxon>Chytridiomycota</taxon>
        <taxon>Chytridiomycota incertae sedis</taxon>
        <taxon>Monoblepharidomycetes</taxon>
        <taxon>Monoblepharidales</taxon>
        <taxon>Gonapodyaceae</taxon>
        <taxon>Gonapodya</taxon>
    </lineage>
</organism>
<dbReference type="Pfam" id="PF10021">
    <property type="entry name" value="PARG_cat_microb"/>
    <property type="match status" value="1"/>
</dbReference>
<dbReference type="InterPro" id="IPR019261">
    <property type="entry name" value="PARG_cat_microbial"/>
</dbReference>
<evidence type="ECO:0000259" key="1">
    <source>
        <dbReference type="Pfam" id="PF10021"/>
    </source>
</evidence>
<dbReference type="OrthoDB" id="9985428at2759"/>
<evidence type="ECO:0000313" key="3">
    <source>
        <dbReference type="Proteomes" id="UP000070544"/>
    </source>
</evidence>